<dbReference type="PANTHER" id="PTHR43611">
    <property type="entry name" value="ALPHA-D-GLUCOSE 1-PHOSPHATE PHOSPHATASE"/>
    <property type="match status" value="1"/>
</dbReference>
<dbReference type="Proteomes" id="UP001500363">
    <property type="component" value="Unassembled WGS sequence"/>
</dbReference>
<evidence type="ECO:0000313" key="2">
    <source>
        <dbReference type="Proteomes" id="UP001500363"/>
    </source>
</evidence>
<keyword evidence="2" id="KW-1185">Reference proteome</keyword>
<dbReference type="NCBIfam" id="TIGR01509">
    <property type="entry name" value="HAD-SF-IA-v3"/>
    <property type="match status" value="1"/>
</dbReference>
<proteinExistence type="predicted"/>
<organism evidence="1 2">
    <name type="scientific">Kribbella lupini</name>
    <dbReference type="NCBI Taxonomy" id="291602"/>
    <lineage>
        <taxon>Bacteria</taxon>
        <taxon>Bacillati</taxon>
        <taxon>Actinomycetota</taxon>
        <taxon>Actinomycetes</taxon>
        <taxon>Propionibacteriales</taxon>
        <taxon>Kribbellaceae</taxon>
        <taxon>Kribbella</taxon>
    </lineage>
</organism>
<sequence length="218" mass="24147">MGVLYRHGNVVAGLLIPYLRAHGCTATEPEIRETYRRCTLGEISTHQLWSSLGVAATANDAGYCAQHQLNPGAREALEQLHQAGITPLVLTNDAAAWSRILRTRFDLYAERWYVSSEIGARKPSPEAFRAVRSHPGLDPAETVLVDDRPTNLIAARRPVSVRWFSPARTPPSTRSRGSARRQSAVCGSWQLSSSDQEAQVFWQSAQVPKISRVWLMSA</sequence>
<dbReference type="PANTHER" id="PTHR43611:SF3">
    <property type="entry name" value="FLAVIN MONONUCLEOTIDE HYDROLASE 1, CHLOROPLATIC"/>
    <property type="match status" value="1"/>
</dbReference>
<dbReference type="Gene3D" id="3.40.50.1000">
    <property type="entry name" value="HAD superfamily/HAD-like"/>
    <property type="match status" value="1"/>
</dbReference>
<dbReference type="InterPro" id="IPR036412">
    <property type="entry name" value="HAD-like_sf"/>
</dbReference>
<dbReference type="Pfam" id="PF00702">
    <property type="entry name" value="Hydrolase"/>
    <property type="match status" value="1"/>
</dbReference>
<protein>
    <recommendedName>
        <fullName evidence="3">Hydrolase of the HAD superfamily</fullName>
    </recommendedName>
</protein>
<evidence type="ECO:0008006" key="3">
    <source>
        <dbReference type="Google" id="ProtNLM"/>
    </source>
</evidence>
<dbReference type="EMBL" id="BAAANC010000001">
    <property type="protein sequence ID" value="GAA1509488.1"/>
    <property type="molecule type" value="Genomic_DNA"/>
</dbReference>
<dbReference type="InterPro" id="IPR006439">
    <property type="entry name" value="HAD-SF_hydro_IA"/>
</dbReference>
<comment type="caution">
    <text evidence="1">The sequence shown here is derived from an EMBL/GenBank/DDBJ whole genome shotgun (WGS) entry which is preliminary data.</text>
</comment>
<dbReference type="InterPro" id="IPR023214">
    <property type="entry name" value="HAD_sf"/>
</dbReference>
<name>A0ABP4KSN5_9ACTN</name>
<gene>
    <name evidence="1" type="ORF">GCM10009741_03010</name>
</gene>
<dbReference type="SUPFAM" id="SSF56784">
    <property type="entry name" value="HAD-like"/>
    <property type="match status" value="1"/>
</dbReference>
<evidence type="ECO:0000313" key="1">
    <source>
        <dbReference type="EMBL" id="GAA1509488.1"/>
    </source>
</evidence>
<accession>A0ABP4KSN5</accession>
<reference evidence="2" key="1">
    <citation type="journal article" date="2019" name="Int. J. Syst. Evol. Microbiol.">
        <title>The Global Catalogue of Microorganisms (GCM) 10K type strain sequencing project: providing services to taxonomists for standard genome sequencing and annotation.</title>
        <authorList>
            <consortium name="The Broad Institute Genomics Platform"/>
            <consortium name="The Broad Institute Genome Sequencing Center for Infectious Disease"/>
            <person name="Wu L."/>
            <person name="Ma J."/>
        </authorList>
    </citation>
    <scope>NUCLEOTIDE SEQUENCE [LARGE SCALE GENOMIC DNA]</scope>
    <source>
        <strain evidence="2">JCM 14303</strain>
    </source>
</reference>